<dbReference type="PATRIC" id="fig|1107882.3.peg.5419"/>
<organism evidence="3 4">
    <name type="scientific">Mesorhizobium alhagi CCNWXJ12-2</name>
    <dbReference type="NCBI Taxonomy" id="1107882"/>
    <lineage>
        <taxon>Bacteria</taxon>
        <taxon>Pseudomonadati</taxon>
        <taxon>Pseudomonadota</taxon>
        <taxon>Alphaproteobacteria</taxon>
        <taxon>Hyphomicrobiales</taxon>
        <taxon>Phyllobacteriaceae</taxon>
        <taxon>Allomesorhizobium</taxon>
    </lineage>
</organism>
<dbReference type="InterPro" id="IPR006442">
    <property type="entry name" value="Antitoxin_Phd/YefM"/>
</dbReference>
<dbReference type="EMBL" id="AHAM01000250">
    <property type="protein sequence ID" value="EHK53880.1"/>
    <property type="molecule type" value="Genomic_DNA"/>
</dbReference>
<dbReference type="Pfam" id="PF02604">
    <property type="entry name" value="PhdYeFM_antitox"/>
    <property type="match status" value="1"/>
</dbReference>
<protein>
    <recommendedName>
        <fullName evidence="2">Antitoxin</fullName>
    </recommendedName>
</protein>
<dbReference type="InterPro" id="IPR036165">
    <property type="entry name" value="YefM-like_sf"/>
</dbReference>
<name>H0HZG8_9HYPH</name>
<dbReference type="Proteomes" id="UP000003250">
    <property type="component" value="Unassembled WGS sequence"/>
</dbReference>
<comment type="function">
    <text evidence="2">Antitoxin component of a type II toxin-antitoxin (TA) system.</text>
</comment>
<evidence type="ECO:0000313" key="4">
    <source>
        <dbReference type="Proteomes" id="UP000003250"/>
    </source>
</evidence>
<dbReference type="AlphaFoldDB" id="H0HZG8"/>
<dbReference type="OrthoDB" id="517402at2"/>
<gene>
    <name evidence="3" type="ORF">MAXJ12_28008</name>
</gene>
<dbReference type="RefSeq" id="WP_008839172.1">
    <property type="nucleotide sequence ID" value="NZ_AHAM01000250.1"/>
</dbReference>
<accession>H0HZG8</accession>
<dbReference type="Gene3D" id="3.40.1620.10">
    <property type="entry name" value="YefM-like domain"/>
    <property type="match status" value="1"/>
</dbReference>
<dbReference type="NCBIfam" id="TIGR01552">
    <property type="entry name" value="phd_fam"/>
    <property type="match status" value="1"/>
</dbReference>
<evidence type="ECO:0000256" key="1">
    <source>
        <dbReference type="ARBA" id="ARBA00009981"/>
    </source>
</evidence>
<keyword evidence="4" id="KW-1185">Reference proteome</keyword>
<proteinExistence type="inferred from homology"/>
<evidence type="ECO:0000313" key="3">
    <source>
        <dbReference type="EMBL" id="EHK53880.1"/>
    </source>
</evidence>
<sequence length="84" mass="9313">MKHINIREAKATLTALVDAAEGGDPITITRHGKPVAALVPISDADKLYPDKPDLLDYLRTFPGFPEGVELDERDRTQQSREVDL</sequence>
<evidence type="ECO:0000256" key="2">
    <source>
        <dbReference type="RuleBase" id="RU362080"/>
    </source>
</evidence>
<reference evidence="3 4" key="1">
    <citation type="journal article" date="2012" name="J. Bacteriol.">
        <title>Draft Genome Sequence of Mesorhizobium alhagi CCNWXJ12-2T, a Novel Salt-Resistant Species Isolated from the Desert of Northwestern China.</title>
        <authorList>
            <person name="Zhou M."/>
            <person name="Chen W."/>
            <person name="Chen H."/>
            <person name="Wei G."/>
        </authorList>
    </citation>
    <scope>NUCLEOTIDE SEQUENCE [LARGE SCALE GENOMIC DNA]</scope>
    <source>
        <strain evidence="3 4">CCNWXJ12-2</strain>
    </source>
</reference>
<dbReference type="SUPFAM" id="SSF143120">
    <property type="entry name" value="YefM-like"/>
    <property type="match status" value="1"/>
</dbReference>
<comment type="similarity">
    <text evidence="1 2">Belongs to the phD/YefM antitoxin family.</text>
</comment>